<evidence type="ECO:0000256" key="1">
    <source>
        <dbReference type="SAM" id="MobiDB-lite"/>
    </source>
</evidence>
<dbReference type="EMBL" id="JANPWB010000010">
    <property type="protein sequence ID" value="KAJ1143858.1"/>
    <property type="molecule type" value="Genomic_DNA"/>
</dbReference>
<evidence type="ECO:0000313" key="3">
    <source>
        <dbReference type="Proteomes" id="UP001066276"/>
    </source>
</evidence>
<dbReference type="Proteomes" id="UP001066276">
    <property type="component" value="Chromosome 6"/>
</dbReference>
<proteinExistence type="predicted"/>
<dbReference type="AlphaFoldDB" id="A0AAV7QUX5"/>
<gene>
    <name evidence="2" type="ORF">NDU88_010160</name>
</gene>
<sequence length="142" mass="16004">MASIPKLEPFVLDGLLSAQEARWKEWVEHLVTYFAAVALESGRWYLKGVAIQKLGKSVVKAGPPFTYTTLKKALTVHFEPLADPDYERFFYAKPDNSREAQKPRSVNIMQTPWVPDDEGDTDDDDVEGAVHVIHAMQPGDYP</sequence>
<protein>
    <submittedName>
        <fullName evidence="2">Uncharacterized protein</fullName>
    </submittedName>
</protein>
<comment type="caution">
    <text evidence="2">The sequence shown here is derived from an EMBL/GenBank/DDBJ whole genome shotgun (WGS) entry which is preliminary data.</text>
</comment>
<reference evidence="2" key="1">
    <citation type="journal article" date="2022" name="bioRxiv">
        <title>Sequencing and chromosome-scale assembly of the giantPleurodeles waltlgenome.</title>
        <authorList>
            <person name="Brown T."/>
            <person name="Elewa A."/>
            <person name="Iarovenko S."/>
            <person name="Subramanian E."/>
            <person name="Araus A.J."/>
            <person name="Petzold A."/>
            <person name="Susuki M."/>
            <person name="Suzuki K.-i.T."/>
            <person name="Hayashi T."/>
            <person name="Toyoda A."/>
            <person name="Oliveira C."/>
            <person name="Osipova E."/>
            <person name="Leigh N.D."/>
            <person name="Simon A."/>
            <person name="Yun M.H."/>
        </authorList>
    </citation>
    <scope>NUCLEOTIDE SEQUENCE</scope>
    <source>
        <strain evidence="2">20211129_DDA</strain>
        <tissue evidence="2">Liver</tissue>
    </source>
</reference>
<keyword evidence="3" id="KW-1185">Reference proteome</keyword>
<feature type="compositionally biased region" description="Acidic residues" evidence="1">
    <location>
        <begin position="115"/>
        <end position="125"/>
    </location>
</feature>
<evidence type="ECO:0000313" key="2">
    <source>
        <dbReference type="EMBL" id="KAJ1143858.1"/>
    </source>
</evidence>
<accession>A0AAV7QUX5</accession>
<feature type="region of interest" description="Disordered" evidence="1">
    <location>
        <begin position="96"/>
        <end position="125"/>
    </location>
</feature>
<organism evidence="2 3">
    <name type="scientific">Pleurodeles waltl</name>
    <name type="common">Iberian ribbed newt</name>
    <dbReference type="NCBI Taxonomy" id="8319"/>
    <lineage>
        <taxon>Eukaryota</taxon>
        <taxon>Metazoa</taxon>
        <taxon>Chordata</taxon>
        <taxon>Craniata</taxon>
        <taxon>Vertebrata</taxon>
        <taxon>Euteleostomi</taxon>
        <taxon>Amphibia</taxon>
        <taxon>Batrachia</taxon>
        <taxon>Caudata</taxon>
        <taxon>Salamandroidea</taxon>
        <taxon>Salamandridae</taxon>
        <taxon>Pleurodelinae</taxon>
        <taxon>Pleurodeles</taxon>
    </lineage>
</organism>
<name>A0AAV7QUX5_PLEWA</name>